<evidence type="ECO:0000259" key="8">
    <source>
        <dbReference type="PROSITE" id="PS50850"/>
    </source>
</evidence>
<protein>
    <recommendedName>
        <fullName evidence="8">Major facilitator superfamily (MFS) profile domain-containing protein</fullName>
    </recommendedName>
</protein>
<evidence type="ECO:0000256" key="2">
    <source>
        <dbReference type="ARBA" id="ARBA00008335"/>
    </source>
</evidence>
<dbReference type="Pfam" id="PF00083">
    <property type="entry name" value="Sugar_tr"/>
    <property type="match status" value="1"/>
</dbReference>
<comment type="subcellular location">
    <subcellularLocation>
        <location evidence="1">Membrane</location>
        <topology evidence="1">Multi-pass membrane protein</topology>
    </subcellularLocation>
</comment>
<evidence type="ECO:0000313" key="9">
    <source>
        <dbReference type="EMBL" id="CAB3257879.1"/>
    </source>
</evidence>
<dbReference type="Proteomes" id="UP000494106">
    <property type="component" value="Unassembled WGS sequence"/>
</dbReference>
<evidence type="ECO:0000313" key="10">
    <source>
        <dbReference type="Proteomes" id="UP000494106"/>
    </source>
</evidence>
<keyword evidence="3" id="KW-0813">Transport</keyword>
<feature type="transmembrane region" description="Helical" evidence="7">
    <location>
        <begin position="40"/>
        <end position="63"/>
    </location>
</feature>
<evidence type="ECO:0000256" key="4">
    <source>
        <dbReference type="ARBA" id="ARBA00022692"/>
    </source>
</evidence>
<dbReference type="AlphaFoldDB" id="A0A8S1BH67"/>
<gene>
    <name evidence="9" type="ORF">APLA_LOCUS16231</name>
</gene>
<sequence length="258" mass="28667">MSKLPETAPTAERPVYPASAELERGLDLVGLGWYNLRYCMTLLLVLLSSVMETVGTTILLPAAKCDLNISDKQRGLVFSIPYIGIFLTSYFYGYLVDTQGRRKMLIYTSLLTGCTNILAAFMPNLLTFSICKFLTSLCISVPFAIPFTFIGEIVPARYRDMLLSLVNALQTAGAILASLIAWAIIPLDFRIDVGIYTFRPWRLLAVIYSSFFILTSCLLIFGPESPKFLLSQGKPEAALKVLQIMYAAINVNSLKIFL</sequence>
<feature type="transmembrane region" description="Helical" evidence="7">
    <location>
        <begin position="75"/>
        <end position="92"/>
    </location>
</feature>
<feature type="transmembrane region" description="Helical" evidence="7">
    <location>
        <begin position="201"/>
        <end position="221"/>
    </location>
</feature>
<organism evidence="9 10">
    <name type="scientific">Arctia plantaginis</name>
    <name type="common">Wood tiger moth</name>
    <name type="synonym">Phalaena plantaginis</name>
    <dbReference type="NCBI Taxonomy" id="874455"/>
    <lineage>
        <taxon>Eukaryota</taxon>
        <taxon>Metazoa</taxon>
        <taxon>Ecdysozoa</taxon>
        <taxon>Arthropoda</taxon>
        <taxon>Hexapoda</taxon>
        <taxon>Insecta</taxon>
        <taxon>Pterygota</taxon>
        <taxon>Neoptera</taxon>
        <taxon>Endopterygota</taxon>
        <taxon>Lepidoptera</taxon>
        <taxon>Glossata</taxon>
        <taxon>Ditrysia</taxon>
        <taxon>Noctuoidea</taxon>
        <taxon>Erebidae</taxon>
        <taxon>Arctiinae</taxon>
        <taxon>Arctia</taxon>
    </lineage>
</organism>
<dbReference type="OrthoDB" id="433512at2759"/>
<dbReference type="EMBL" id="CADEBC010000594">
    <property type="protein sequence ID" value="CAB3257879.1"/>
    <property type="molecule type" value="Genomic_DNA"/>
</dbReference>
<comment type="similarity">
    <text evidence="2">Belongs to the major facilitator superfamily.</text>
</comment>
<reference evidence="9 10" key="1">
    <citation type="submission" date="2020-04" db="EMBL/GenBank/DDBJ databases">
        <authorList>
            <person name="Wallbank WR R."/>
            <person name="Pardo Diaz C."/>
            <person name="Kozak K."/>
            <person name="Martin S."/>
            <person name="Jiggins C."/>
            <person name="Moest M."/>
            <person name="Warren A I."/>
            <person name="Byers J.R.P. K."/>
            <person name="Montejo-Kovacevich G."/>
            <person name="Yen C E."/>
        </authorList>
    </citation>
    <scope>NUCLEOTIDE SEQUENCE [LARGE SCALE GENOMIC DNA]</scope>
</reference>
<dbReference type="InterPro" id="IPR036259">
    <property type="entry name" value="MFS_trans_sf"/>
</dbReference>
<dbReference type="GO" id="GO:0016020">
    <property type="term" value="C:membrane"/>
    <property type="evidence" value="ECO:0007669"/>
    <property type="project" value="UniProtKB-SubCell"/>
</dbReference>
<feature type="transmembrane region" description="Helical" evidence="7">
    <location>
        <begin position="168"/>
        <end position="189"/>
    </location>
</feature>
<proteinExistence type="inferred from homology"/>
<dbReference type="PANTHER" id="PTHR23511:SF35">
    <property type="entry name" value="MAJOR FACILITATOR SUPERFAMILY (MFS) PROFILE DOMAIN-CONTAINING PROTEIN"/>
    <property type="match status" value="1"/>
</dbReference>
<evidence type="ECO:0000256" key="7">
    <source>
        <dbReference type="SAM" id="Phobius"/>
    </source>
</evidence>
<keyword evidence="10" id="KW-1185">Reference proteome</keyword>
<dbReference type="SUPFAM" id="SSF103473">
    <property type="entry name" value="MFS general substrate transporter"/>
    <property type="match status" value="1"/>
</dbReference>
<feature type="domain" description="Major facilitator superfamily (MFS) profile" evidence="8">
    <location>
        <begin position="25"/>
        <end position="258"/>
    </location>
</feature>
<keyword evidence="5 7" id="KW-1133">Transmembrane helix</keyword>
<dbReference type="PANTHER" id="PTHR23511">
    <property type="entry name" value="SYNAPTIC VESICLE GLYCOPROTEIN 2"/>
    <property type="match status" value="1"/>
</dbReference>
<dbReference type="InterPro" id="IPR005828">
    <property type="entry name" value="MFS_sugar_transport-like"/>
</dbReference>
<evidence type="ECO:0000256" key="5">
    <source>
        <dbReference type="ARBA" id="ARBA00022989"/>
    </source>
</evidence>
<feature type="transmembrane region" description="Helical" evidence="7">
    <location>
        <begin position="104"/>
        <end position="126"/>
    </location>
</feature>
<dbReference type="GO" id="GO:0022857">
    <property type="term" value="F:transmembrane transporter activity"/>
    <property type="evidence" value="ECO:0007669"/>
    <property type="project" value="InterPro"/>
</dbReference>
<keyword evidence="6 7" id="KW-0472">Membrane</keyword>
<comment type="caution">
    <text evidence="9">The sequence shown here is derived from an EMBL/GenBank/DDBJ whole genome shotgun (WGS) entry which is preliminary data.</text>
</comment>
<dbReference type="PROSITE" id="PS50850">
    <property type="entry name" value="MFS"/>
    <property type="match status" value="1"/>
</dbReference>
<evidence type="ECO:0000256" key="3">
    <source>
        <dbReference type="ARBA" id="ARBA00022448"/>
    </source>
</evidence>
<dbReference type="InterPro" id="IPR020846">
    <property type="entry name" value="MFS_dom"/>
</dbReference>
<keyword evidence="4 7" id="KW-0812">Transmembrane</keyword>
<name>A0A8S1BH67_ARCPL</name>
<evidence type="ECO:0000256" key="6">
    <source>
        <dbReference type="ARBA" id="ARBA00023136"/>
    </source>
</evidence>
<evidence type="ECO:0000256" key="1">
    <source>
        <dbReference type="ARBA" id="ARBA00004141"/>
    </source>
</evidence>
<dbReference type="Gene3D" id="1.20.1250.20">
    <property type="entry name" value="MFS general substrate transporter like domains"/>
    <property type="match status" value="1"/>
</dbReference>
<accession>A0A8S1BH67</accession>
<feature type="transmembrane region" description="Helical" evidence="7">
    <location>
        <begin position="133"/>
        <end position="156"/>
    </location>
</feature>